<protein>
    <submittedName>
        <fullName evidence="10">TRAP transporter large permease</fullName>
    </submittedName>
</protein>
<evidence type="ECO:0000256" key="5">
    <source>
        <dbReference type="ARBA" id="ARBA00022989"/>
    </source>
</evidence>
<feature type="transmembrane region" description="Helical" evidence="8">
    <location>
        <begin position="353"/>
        <end position="382"/>
    </location>
</feature>
<dbReference type="EMBL" id="JAGMWN010000003">
    <property type="protein sequence ID" value="MBP5856839.1"/>
    <property type="molecule type" value="Genomic_DNA"/>
</dbReference>
<reference evidence="10" key="1">
    <citation type="submission" date="2021-04" db="EMBL/GenBank/DDBJ databases">
        <authorList>
            <person name="Zhang D.-C."/>
        </authorList>
    </citation>
    <scope>NUCLEOTIDE SEQUENCE</scope>
    <source>
        <strain evidence="10">CGMCC 1.15697</strain>
    </source>
</reference>
<feature type="transmembrane region" description="Helical" evidence="8">
    <location>
        <begin position="174"/>
        <end position="198"/>
    </location>
</feature>
<feature type="transmembrane region" description="Helical" evidence="8">
    <location>
        <begin position="256"/>
        <end position="274"/>
    </location>
</feature>
<dbReference type="PANTHER" id="PTHR33362:SF5">
    <property type="entry name" value="C4-DICARBOXYLATE TRAP TRANSPORTER LARGE PERMEASE PROTEIN DCTM"/>
    <property type="match status" value="1"/>
</dbReference>
<feature type="transmembrane region" description="Helical" evidence="8">
    <location>
        <begin position="81"/>
        <end position="104"/>
    </location>
</feature>
<evidence type="ECO:0000256" key="2">
    <source>
        <dbReference type="ARBA" id="ARBA00022475"/>
    </source>
</evidence>
<dbReference type="PIRSF" id="PIRSF006066">
    <property type="entry name" value="HI0050"/>
    <property type="match status" value="1"/>
</dbReference>
<accession>A0A8J7S4Z0</accession>
<comment type="subcellular location">
    <subcellularLocation>
        <location evidence="1 7">Cell inner membrane</location>
        <topology evidence="1 7">Multi-pass membrane protein</topology>
    </subcellularLocation>
</comment>
<evidence type="ECO:0000313" key="10">
    <source>
        <dbReference type="EMBL" id="MBP5856839.1"/>
    </source>
</evidence>
<keyword evidence="2" id="KW-1003">Cell membrane</keyword>
<feature type="transmembrane region" description="Helical" evidence="8">
    <location>
        <begin position="204"/>
        <end position="225"/>
    </location>
</feature>
<feature type="transmembrane region" description="Helical" evidence="8">
    <location>
        <begin position="438"/>
        <end position="461"/>
    </location>
</feature>
<feature type="transmembrane region" description="Helical" evidence="8">
    <location>
        <begin position="394"/>
        <end position="418"/>
    </location>
</feature>
<keyword evidence="5 8" id="KW-1133">Transmembrane helix</keyword>
<dbReference type="Proteomes" id="UP000672602">
    <property type="component" value="Unassembled WGS sequence"/>
</dbReference>
<evidence type="ECO:0000256" key="1">
    <source>
        <dbReference type="ARBA" id="ARBA00004429"/>
    </source>
</evidence>
<feature type="domain" description="TRAP C4-dicarboxylate transport system permease DctM subunit" evidence="9">
    <location>
        <begin position="41"/>
        <end position="456"/>
    </location>
</feature>
<keyword evidence="4 8" id="KW-0812">Transmembrane</keyword>
<gene>
    <name evidence="10" type="ORF">KAJ83_07460</name>
</gene>
<dbReference type="GO" id="GO:0022857">
    <property type="term" value="F:transmembrane transporter activity"/>
    <property type="evidence" value="ECO:0007669"/>
    <property type="project" value="UniProtKB-UniRule"/>
</dbReference>
<evidence type="ECO:0000256" key="7">
    <source>
        <dbReference type="RuleBase" id="RU369079"/>
    </source>
</evidence>
<feature type="transmembrane region" description="Helical" evidence="8">
    <location>
        <begin position="307"/>
        <end position="333"/>
    </location>
</feature>
<evidence type="ECO:0000313" key="11">
    <source>
        <dbReference type="Proteomes" id="UP000672602"/>
    </source>
</evidence>
<evidence type="ECO:0000256" key="8">
    <source>
        <dbReference type="SAM" id="Phobius"/>
    </source>
</evidence>
<comment type="caution">
    <text evidence="10">The sequence shown here is derived from an EMBL/GenBank/DDBJ whole genome shotgun (WGS) entry which is preliminary data.</text>
</comment>
<keyword evidence="3 7" id="KW-0997">Cell inner membrane</keyword>
<dbReference type="Pfam" id="PF06808">
    <property type="entry name" value="DctM"/>
    <property type="match status" value="1"/>
</dbReference>
<evidence type="ECO:0000256" key="4">
    <source>
        <dbReference type="ARBA" id="ARBA00022692"/>
    </source>
</evidence>
<evidence type="ECO:0000259" key="9">
    <source>
        <dbReference type="Pfam" id="PF06808"/>
    </source>
</evidence>
<dbReference type="GO" id="GO:0005886">
    <property type="term" value="C:plasma membrane"/>
    <property type="evidence" value="ECO:0007669"/>
    <property type="project" value="UniProtKB-SubCell"/>
</dbReference>
<comment type="function">
    <text evidence="7">Part of the tripartite ATP-independent periplasmic (TRAP) transport system.</text>
</comment>
<dbReference type="AlphaFoldDB" id="A0A8J7S4Z0"/>
<dbReference type="InterPro" id="IPR004681">
    <property type="entry name" value="TRAP_DctM"/>
</dbReference>
<name>A0A8J7S4Z0_9PROT</name>
<sequence length="465" mass="49243">MGSPCRRFISSVKRSPGISTFGPSGECCNVEWWVTLGGTLALLLGLFLTGVPIFVAFLIVNVGGVLLLMGPSGFGMFTNSVFETATTSSLATIALFILMGELLFRSGTIDVVFDSVDKLVGRLKGRQYLLSVSLSTILGALSGSALGVSAMMARTLYRTMVGRGYDGRLSCGTILAGASLAPIIPPSLLVIIIGTLANVSIAKLLLAGLLPGLLLAAVFAAYALFRVHLNPDLAPPDTGGASVVSFREKLRAALRLGPFSVIMFSVMGFILLGIATPSEAAATGVAGTLLTAAYYRKLNWRMVWNSLVSAAGISSMILLIMASSAMFSQLLAFTGTTTNLVEFVAALDLPGPVMLFVLMLVPFLLCMFIDQIALLLILIPIYQPILTSYGFDPIWFWTLMLINVTIGGMTPPFGYTMFAFKGGAGSDISINAIYRASWPFVGLFVLTLILLAALPGLVLFLPAML</sequence>
<dbReference type="PANTHER" id="PTHR33362">
    <property type="entry name" value="SIALIC ACID TRAP TRANSPORTER PERMEASE PROTEIN SIAT-RELATED"/>
    <property type="match status" value="1"/>
</dbReference>
<keyword evidence="6 8" id="KW-0472">Membrane</keyword>
<dbReference type="InterPro" id="IPR010656">
    <property type="entry name" value="DctM"/>
</dbReference>
<proteinExistence type="predicted"/>
<evidence type="ECO:0000256" key="6">
    <source>
        <dbReference type="ARBA" id="ARBA00023136"/>
    </source>
</evidence>
<evidence type="ECO:0000256" key="3">
    <source>
        <dbReference type="ARBA" id="ARBA00022519"/>
    </source>
</evidence>
<feature type="transmembrane region" description="Helical" evidence="8">
    <location>
        <begin position="40"/>
        <end position="69"/>
    </location>
</feature>
<organism evidence="10 11">
    <name type="scientific">Marivibrio halodurans</name>
    <dbReference type="NCBI Taxonomy" id="2039722"/>
    <lineage>
        <taxon>Bacteria</taxon>
        <taxon>Pseudomonadati</taxon>
        <taxon>Pseudomonadota</taxon>
        <taxon>Alphaproteobacteria</taxon>
        <taxon>Rhodospirillales</taxon>
        <taxon>Rhodospirillaceae</taxon>
        <taxon>Marivibrio</taxon>
    </lineage>
</organism>
<keyword evidence="11" id="KW-1185">Reference proteome</keyword>
<keyword evidence="7" id="KW-0813">Transport</keyword>
<feature type="transmembrane region" description="Helical" evidence="8">
    <location>
        <begin position="128"/>
        <end position="153"/>
    </location>
</feature>